<dbReference type="CDD" id="cd02523">
    <property type="entry name" value="PC_cytidylyltransferase"/>
    <property type="match status" value="1"/>
</dbReference>
<keyword evidence="2" id="KW-0548">Nucleotidyltransferase</keyword>
<evidence type="ECO:0000256" key="1">
    <source>
        <dbReference type="ARBA" id="ARBA00022679"/>
    </source>
</evidence>
<dbReference type="EMBL" id="UINC01072721">
    <property type="protein sequence ID" value="SVC08559.1"/>
    <property type="molecule type" value="Genomic_DNA"/>
</dbReference>
<evidence type="ECO:0000313" key="4">
    <source>
        <dbReference type="EMBL" id="SVC08559.1"/>
    </source>
</evidence>
<evidence type="ECO:0000256" key="2">
    <source>
        <dbReference type="ARBA" id="ARBA00022695"/>
    </source>
</evidence>
<dbReference type="Gene3D" id="3.90.550.10">
    <property type="entry name" value="Spore Coat Polysaccharide Biosynthesis Protein SpsA, Chain A"/>
    <property type="match status" value="1"/>
</dbReference>
<protein>
    <recommendedName>
        <fullName evidence="3">MobA-like NTP transferase domain-containing protein</fullName>
    </recommendedName>
</protein>
<proteinExistence type="predicted"/>
<name>A0A382JA95_9ZZZZ</name>
<keyword evidence="1" id="KW-0808">Transferase</keyword>
<reference evidence="4" key="1">
    <citation type="submission" date="2018-05" db="EMBL/GenBank/DDBJ databases">
        <authorList>
            <person name="Lanie J.A."/>
            <person name="Ng W.-L."/>
            <person name="Kazmierczak K.M."/>
            <person name="Andrzejewski T.M."/>
            <person name="Davidsen T.M."/>
            <person name="Wayne K.J."/>
            <person name="Tettelin H."/>
            <person name="Glass J.I."/>
            <person name="Rusch D."/>
            <person name="Podicherti R."/>
            <person name="Tsui H.-C.T."/>
            <person name="Winkler M.E."/>
        </authorList>
    </citation>
    <scope>NUCLEOTIDE SEQUENCE</scope>
</reference>
<dbReference type="GO" id="GO:0016779">
    <property type="term" value="F:nucleotidyltransferase activity"/>
    <property type="evidence" value="ECO:0007669"/>
    <property type="project" value="UniProtKB-KW"/>
</dbReference>
<feature type="domain" description="MobA-like NTP transferase" evidence="3">
    <location>
        <begin position="3"/>
        <end position="113"/>
    </location>
</feature>
<dbReference type="InterPro" id="IPR050065">
    <property type="entry name" value="GlmU-like"/>
</dbReference>
<dbReference type="InterPro" id="IPR025877">
    <property type="entry name" value="MobA-like_NTP_Trfase"/>
</dbReference>
<organism evidence="4">
    <name type="scientific">marine metagenome</name>
    <dbReference type="NCBI Taxonomy" id="408172"/>
    <lineage>
        <taxon>unclassified sequences</taxon>
        <taxon>metagenomes</taxon>
        <taxon>ecological metagenomes</taxon>
    </lineage>
</organism>
<dbReference type="AlphaFoldDB" id="A0A382JA95"/>
<dbReference type="PANTHER" id="PTHR43584:SF8">
    <property type="entry name" value="N-ACETYLMURAMATE ALPHA-1-PHOSPHATE URIDYLYLTRANSFERASE"/>
    <property type="match status" value="1"/>
</dbReference>
<dbReference type="SUPFAM" id="SSF53448">
    <property type="entry name" value="Nucleotide-diphospho-sugar transferases"/>
    <property type="match status" value="1"/>
</dbReference>
<dbReference type="PANTHER" id="PTHR43584">
    <property type="entry name" value="NUCLEOTIDYL TRANSFERASE"/>
    <property type="match status" value="1"/>
</dbReference>
<accession>A0A382JA95</accession>
<gene>
    <name evidence="4" type="ORF">METZ01_LOCUS261413</name>
</gene>
<evidence type="ECO:0000259" key="3">
    <source>
        <dbReference type="Pfam" id="PF12804"/>
    </source>
</evidence>
<sequence>MKAIIIAAGRGKRMKDLTANSPKCLLEIDGKTIIQNALDHLRSLGVNDIAVVKGYLQDKICLPDLTYYINDNYLQNNILTSLFYAEKELNDEVIILYSDIIFEKKVVEKLIESKHDISLVTDVKWTSNYIERYDHPIGEAEKVVFDEKFQVQHIGKILQSNKKEPQGEFIGMLKLSTIGAETLKKFYHSSKEKYKTGPFQKADLFQNAYLTDIIQEMVDHSVVVHCVPIENGWRELDTAEDFNKAKTFFKNTKS</sequence>
<dbReference type="InterPro" id="IPR029044">
    <property type="entry name" value="Nucleotide-diphossugar_trans"/>
</dbReference>
<dbReference type="Pfam" id="PF12804">
    <property type="entry name" value="NTP_transf_3"/>
    <property type="match status" value="1"/>
</dbReference>